<dbReference type="AlphaFoldDB" id="A0A6M1TZT7"/>
<evidence type="ECO:0000259" key="2">
    <source>
        <dbReference type="Pfam" id="PF07835"/>
    </source>
</evidence>
<dbReference type="EMBL" id="JAALFE010000001">
    <property type="protein sequence ID" value="NGQ89355.1"/>
    <property type="molecule type" value="Genomic_DNA"/>
</dbReference>
<protein>
    <submittedName>
        <fullName evidence="3">Aa3-type cytochrome c oxidase subunit IV</fullName>
    </submittedName>
</protein>
<sequence>MADHHSDFKPGSMDIRAQEKTFAGFVKFVQYGVVIIFAILIFMALVNA</sequence>
<dbReference type="InterPro" id="IPR036596">
    <property type="entry name" value="Cyt-C_aa3_sf"/>
</dbReference>
<comment type="caution">
    <text evidence="3">The sequence shown here is derived from an EMBL/GenBank/DDBJ whole genome shotgun (WGS) entry which is preliminary data.</text>
</comment>
<evidence type="ECO:0000313" key="4">
    <source>
        <dbReference type="Proteomes" id="UP000474758"/>
    </source>
</evidence>
<feature type="transmembrane region" description="Helical" evidence="1">
    <location>
        <begin position="28"/>
        <end position="46"/>
    </location>
</feature>
<accession>A0A6M1TZT7</accession>
<dbReference type="Pfam" id="PF07835">
    <property type="entry name" value="COX4_pro_2"/>
    <property type="match status" value="1"/>
</dbReference>
<dbReference type="InterPro" id="IPR012422">
    <property type="entry name" value="Cyt_c_oxidase_su4_bac-aa3"/>
</dbReference>
<feature type="domain" description="Cytochrome c oxidase subunit IV bacterial aa3 type" evidence="2">
    <location>
        <begin position="11"/>
        <end position="47"/>
    </location>
</feature>
<dbReference type="Proteomes" id="UP000474758">
    <property type="component" value="Unassembled WGS sequence"/>
</dbReference>
<organism evidence="3 4">
    <name type="scientific">Paragemmobacter kunshanensis</name>
    <dbReference type="NCBI Taxonomy" id="2583234"/>
    <lineage>
        <taxon>Bacteria</taxon>
        <taxon>Pseudomonadati</taxon>
        <taxon>Pseudomonadota</taxon>
        <taxon>Alphaproteobacteria</taxon>
        <taxon>Rhodobacterales</taxon>
        <taxon>Paracoccaceae</taxon>
        <taxon>Paragemmobacter</taxon>
    </lineage>
</organism>
<keyword evidence="1" id="KW-1133">Transmembrane helix</keyword>
<keyword evidence="1" id="KW-0472">Membrane</keyword>
<evidence type="ECO:0000313" key="3">
    <source>
        <dbReference type="EMBL" id="NGQ89355.1"/>
    </source>
</evidence>
<evidence type="ECO:0000256" key="1">
    <source>
        <dbReference type="SAM" id="Phobius"/>
    </source>
</evidence>
<dbReference type="RefSeq" id="WP_165046463.1">
    <property type="nucleotide sequence ID" value="NZ_JAALFE010000001.1"/>
</dbReference>
<reference evidence="3 4" key="1">
    <citation type="submission" date="2020-02" db="EMBL/GenBank/DDBJ databases">
        <title>Rhodobacter translucens sp. nov., a novel bacterium isolated from activated sludge.</title>
        <authorList>
            <person name="Liu J."/>
        </authorList>
    </citation>
    <scope>NUCLEOTIDE SEQUENCE [LARGE SCALE GENOMIC DNA]</scope>
    <source>
        <strain evidence="3 4">HX-7-19</strain>
    </source>
</reference>
<name>A0A6M1TZT7_9RHOB</name>
<gene>
    <name evidence="3" type="ORF">G5V65_00490</name>
</gene>
<keyword evidence="1" id="KW-0812">Transmembrane</keyword>
<keyword evidence="4" id="KW-1185">Reference proteome</keyword>
<dbReference type="SUPFAM" id="SSF81469">
    <property type="entry name" value="Bacterial aa3 type cytochrome c oxidase subunit IV"/>
    <property type="match status" value="1"/>
</dbReference>
<proteinExistence type="predicted"/>
<dbReference type="Gene3D" id="1.20.5.160">
    <property type="entry name" value="Bacterial aa3 type cytochrome c oxidase subunit IV"/>
    <property type="match status" value="1"/>
</dbReference>